<dbReference type="EMBL" id="ADAQ01000012">
    <property type="protein sequence ID" value="EEY71733.1"/>
    <property type="molecule type" value="Genomic_DNA"/>
</dbReference>
<keyword evidence="3" id="KW-1185">Reference proteome</keyword>
<keyword evidence="1" id="KW-0472">Membrane</keyword>
<protein>
    <submittedName>
        <fullName evidence="2">Probable DctM (C4-dicarboxylate permease large subunit)</fullName>
    </submittedName>
</protein>
<evidence type="ECO:0000256" key="1">
    <source>
        <dbReference type="SAM" id="Phobius"/>
    </source>
</evidence>
<name>D0I9L8_GRIHO</name>
<dbReference type="AlphaFoldDB" id="D0I9L8"/>
<reference evidence="2 3" key="1">
    <citation type="submission" date="2009-10" db="EMBL/GenBank/DDBJ databases">
        <authorList>
            <consortium name="Los Alamos National Laboratory (LANL)"/>
            <consortium name="National Microbial Pathogen Data Resource (NMPDR)"/>
            <person name="Saunders E.H."/>
            <person name="Munk A.C."/>
            <person name="Tapia R."/>
            <person name="Green L."/>
            <person name="Rogers Y."/>
            <person name="Detter J.C."/>
            <person name="Bruce D."/>
            <person name="Brettin T.S."/>
            <person name="Colwell R.R."/>
            <person name="Huq A."/>
            <person name="Grim C.J."/>
            <person name="Hasan N.A."/>
            <person name="Bartels D."/>
            <person name="Vonstein V."/>
        </authorList>
    </citation>
    <scope>NUCLEOTIDE SEQUENCE [LARGE SCALE GENOMIC DNA]</scope>
    <source>
        <strain evidence="2 3">CIP 101886</strain>
    </source>
</reference>
<organism evidence="2 3">
    <name type="scientific">Grimontia hollisae CIP 101886</name>
    <dbReference type="NCBI Taxonomy" id="675812"/>
    <lineage>
        <taxon>Bacteria</taxon>
        <taxon>Pseudomonadati</taxon>
        <taxon>Pseudomonadota</taxon>
        <taxon>Gammaproteobacteria</taxon>
        <taxon>Vibrionales</taxon>
        <taxon>Vibrionaceae</taxon>
        <taxon>Grimontia</taxon>
    </lineage>
</organism>
<keyword evidence="1" id="KW-0812">Transmembrane</keyword>
<dbReference type="eggNOG" id="COG1593">
    <property type="taxonomic scope" value="Bacteria"/>
</dbReference>
<evidence type="ECO:0000313" key="3">
    <source>
        <dbReference type="Proteomes" id="UP000003604"/>
    </source>
</evidence>
<comment type="caution">
    <text evidence="2">The sequence shown here is derived from an EMBL/GenBank/DDBJ whole genome shotgun (WGS) entry which is preliminary data.</text>
</comment>
<keyword evidence="1" id="KW-1133">Transmembrane helix</keyword>
<feature type="transmembrane region" description="Helical" evidence="1">
    <location>
        <begin position="20"/>
        <end position="41"/>
    </location>
</feature>
<dbReference type="Proteomes" id="UP000003604">
    <property type="component" value="Unassembled WGS sequence"/>
</dbReference>
<gene>
    <name evidence="2" type="ORF">VHA_002155</name>
</gene>
<evidence type="ECO:0000313" key="2">
    <source>
        <dbReference type="EMBL" id="EEY71733.1"/>
    </source>
</evidence>
<accession>D0I9L8</accession>
<sequence length="55" mass="6308">MKLTRALRFQALTGKNILYVARAAFPFFMMILLGLVLITVFPEIVTYLPTTMSQR</sequence>
<proteinExistence type="predicted"/>